<dbReference type="AlphaFoldDB" id="I2MW17"/>
<evidence type="ECO:0000313" key="1">
    <source>
        <dbReference type="EMBL" id="QKM70424.1"/>
    </source>
</evidence>
<protein>
    <submittedName>
        <fullName evidence="1">DUF4190 domain-containing protein</fullName>
    </submittedName>
</protein>
<name>I2MW17_STRT9</name>
<sequence length="146" mass="15312">MPTAPAGPPGNAYGAWTPQPGQGPYPHPYPYPGVKPLPSLQNGKGTTAMVLGLCALSSFYVYGVPAIVLGILAVVFGVIGLRKAKRGEADNGSQARIGLVTGAIGIALGAAFLVLIAVFWEHLPEDEDRYDESDPYSYSLVRTVTP</sequence>
<evidence type="ECO:0000313" key="2">
    <source>
        <dbReference type="Proteomes" id="UP000005940"/>
    </source>
</evidence>
<gene>
    <name evidence="1" type="ORF">STSU_028115</name>
</gene>
<keyword evidence="2" id="KW-1185">Reference proteome</keyword>
<proteinExistence type="predicted"/>
<reference evidence="1 2" key="1">
    <citation type="journal article" date="2012" name="J. Bacteriol.">
        <title>Draft genome of Streptomyces tsukubaensis NRRL 18488, the producer of the clinically important immunosuppressant tacrolimus (FK506).</title>
        <authorList>
            <person name="Barreiro C."/>
            <person name="Prieto C."/>
            <person name="Sola-Landa A."/>
            <person name="Solera E."/>
            <person name="Martinez-Castro M."/>
            <person name="Perez-Redondo R."/>
            <person name="Garcia-Estrada C."/>
            <person name="Aparicio J.F."/>
            <person name="Fernandez-Martinez L.T."/>
            <person name="Santos-Aberturas J."/>
            <person name="Salehi-Najafabadi Z."/>
            <person name="Rodriguez-Garcia A."/>
            <person name="Tauch A."/>
            <person name="Martin J.F."/>
        </authorList>
    </citation>
    <scope>NUCLEOTIDE SEQUENCE [LARGE SCALE GENOMIC DNA]</scope>
    <source>
        <strain evidence="2">DSM 42081 / NBRC 108919 / NRRL 18488 / 9993</strain>
    </source>
</reference>
<dbReference type="EMBL" id="CP029159">
    <property type="protein sequence ID" value="QKM70424.1"/>
    <property type="molecule type" value="Genomic_DNA"/>
</dbReference>
<dbReference type="RefSeq" id="WP_006350058.1">
    <property type="nucleotide sequence ID" value="NZ_CP029159.1"/>
</dbReference>
<accession>I2MW17</accession>
<organism evidence="1 2">
    <name type="scientific">Streptomyces tsukubensis (strain DSM 42081 / NBRC 108919 / NRRL 18488 / 9993)</name>
    <dbReference type="NCBI Taxonomy" id="1114943"/>
    <lineage>
        <taxon>Bacteria</taxon>
        <taxon>Bacillati</taxon>
        <taxon>Actinomycetota</taxon>
        <taxon>Actinomycetes</taxon>
        <taxon>Kitasatosporales</taxon>
        <taxon>Streptomycetaceae</taxon>
        <taxon>Streptomyces</taxon>
    </lineage>
</organism>
<dbReference type="Proteomes" id="UP000005940">
    <property type="component" value="Chromosome"/>
</dbReference>